<feature type="domain" description="CR-type" evidence="3">
    <location>
        <begin position="4"/>
        <end position="88"/>
    </location>
</feature>
<gene>
    <name evidence="4" type="ORF">LAZ67_8000289</name>
</gene>
<dbReference type="EMBL" id="CP092870">
    <property type="protein sequence ID" value="UYV70693.1"/>
    <property type="molecule type" value="Genomic_DNA"/>
</dbReference>
<name>A0ABY6KSI3_9ARAC</name>
<organism evidence="4 5">
    <name type="scientific">Cordylochernes scorpioides</name>
    <dbReference type="NCBI Taxonomy" id="51811"/>
    <lineage>
        <taxon>Eukaryota</taxon>
        <taxon>Metazoa</taxon>
        <taxon>Ecdysozoa</taxon>
        <taxon>Arthropoda</taxon>
        <taxon>Chelicerata</taxon>
        <taxon>Arachnida</taxon>
        <taxon>Pseudoscorpiones</taxon>
        <taxon>Cheliferoidea</taxon>
        <taxon>Chernetidae</taxon>
        <taxon>Cordylochernes</taxon>
    </lineage>
</organism>
<evidence type="ECO:0000256" key="1">
    <source>
        <dbReference type="PROSITE-ProRule" id="PRU00546"/>
    </source>
</evidence>
<keyword evidence="1" id="KW-0479">Metal-binding</keyword>
<keyword evidence="5" id="KW-1185">Reference proteome</keyword>
<feature type="region of interest" description="Disordered" evidence="2">
    <location>
        <begin position="247"/>
        <end position="288"/>
    </location>
</feature>
<dbReference type="PANTHER" id="PTHR43888">
    <property type="entry name" value="DNAJ-LIKE-2, ISOFORM A-RELATED"/>
    <property type="match status" value="1"/>
</dbReference>
<evidence type="ECO:0000259" key="3">
    <source>
        <dbReference type="PROSITE" id="PS51188"/>
    </source>
</evidence>
<dbReference type="Proteomes" id="UP001235939">
    <property type="component" value="Chromosome 08"/>
</dbReference>
<evidence type="ECO:0000256" key="2">
    <source>
        <dbReference type="SAM" id="MobiDB-lite"/>
    </source>
</evidence>
<dbReference type="InterPro" id="IPR001305">
    <property type="entry name" value="HSP_DnaJ_Cys-rich_dom"/>
</dbReference>
<evidence type="ECO:0000313" key="5">
    <source>
        <dbReference type="Proteomes" id="UP001235939"/>
    </source>
</evidence>
<dbReference type="Pfam" id="PF01556">
    <property type="entry name" value="DnaJ_C"/>
    <property type="match status" value="1"/>
</dbReference>
<protein>
    <submittedName>
        <fullName evidence="4">DNAJA2</fullName>
    </submittedName>
</protein>
<evidence type="ECO:0000313" key="4">
    <source>
        <dbReference type="EMBL" id="UYV70693.1"/>
    </source>
</evidence>
<dbReference type="CDD" id="cd10719">
    <property type="entry name" value="DnaJ_zf"/>
    <property type="match status" value="1"/>
</dbReference>
<feature type="zinc finger region" description="CR-type" evidence="1">
    <location>
        <begin position="4"/>
        <end position="88"/>
    </location>
</feature>
<dbReference type="InterPro" id="IPR008971">
    <property type="entry name" value="HSP40/DnaJ_pept-bd"/>
</dbReference>
<keyword evidence="1" id="KW-0862">Zinc</keyword>
<dbReference type="SUPFAM" id="SSF57938">
    <property type="entry name" value="DnaJ/Hsp40 cysteine-rich domain"/>
    <property type="match status" value="1"/>
</dbReference>
<dbReference type="InterPro" id="IPR044713">
    <property type="entry name" value="DNJA1/2-like"/>
</dbReference>
<accession>A0ABY6KSI3</accession>
<dbReference type="CDD" id="cd10747">
    <property type="entry name" value="DnaJ_C"/>
    <property type="match status" value="1"/>
</dbReference>
<dbReference type="Gene3D" id="2.60.260.20">
    <property type="entry name" value="Urease metallochaperone UreE, N-terminal domain"/>
    <property type="match status" value="2"/>
</dbReference>
<dbReference type="SUPFAM" id="SSF49493">
    <property type="entry name" value="HSP40/DnaJ peptide-binding domain"/>
    <property type="match status" value="2"/>
</dbReference>
<reference evidence="4 5" key="1">
    <citation type="submission" date="2022-01" db="EMBL/GenBank/DDBJ databases">
        <title>A chromosomal length assembly of Cordylochernes scorpioides.</title>
        <authorList>
            <person name="Zeh D."/>
            <person name="Zeh J."/>
        </authorList>
    </citation>
    <scope>NUCLEOTIDE SEQUENCE [LARGE SCALE GENOMIC DNA]</scope>
    <source>
        <strain evidence="4">IN4F17</strain>
        <tissue evidence="4">Whole Body</tissue>
    </source>
</reference>
<dbReference type="Pfam" id="PF00684">
    <property type="entry name" value="DnaJ_CXXCXGXG"/>
    <property type="match status" value="1"/>
</dbReference>
<dbReference type="InterPro" id="IPR002939">
    <property type="entry name" value="DnaJ_C"/>
</dbReference>
<keyword evidence="1" id="KW-0863">Zinc-finger</keyword>
<dbReference type="PROSITE" id="PS51188">
    <property type="entry name" value="ZF_CR"/>
    <property type="match status" value="1"/>
</dbReference>
<proteinExistence type="predicted"/>
<dbReference type="Gene3D" id="2.10.230.10">
    <property type="entry name" value="Heat shock protein DnaJ, cysteine-rich domain"/>
    <property type="match status" value="1"/>
</dbReference>
<dbReference type="InterPro" id="IPR036410">
    <property type="entry name" value="HSP_DnaJ_Cys-rich_dom_sf"/>
</dbReference>
<sequence>MYNGKTSKLQLKKNVVCRVCEGQGGKAGSMQPCRVCGGRGLKIQYRQIGPGMVQHMQSVCTDCNGEGEIVNERDRCKVCKGKKVVSESKLLEVHVDKGMHEGEKIFFRGEGDQTPGGEAADVIIILQQKPHELFHREGNDLFMKHTVSITEALCGFNLVIKHLDDREIVINHPAGNVIEPGCIKGVVGEGMPTYRNPFEKGNLYIKFDVQFPPNHFTTEDKLLELEKLLPEKPAFEMPVGDNVEEVDLHDNDMSTGGHHGGAHRFEAYDSDDDNHYHRGPPGVQCAHQ</sequence>